<comment type="caution">
    <text evidence="1">The sequence shown here is derived from an EMBL/GenBank/DDBJ whole genome shotgun (WGS) entry which is preliminary data.</text>
</comment>
<evidence type="ECO:0000313" key="2">
    <source>
        <dbReference type="Proteomes" id="UP001488805"/>
    </source>
</evidence>
<organism evidence="1 2">
    <name type="scientific">Zoarces viviparus</name>
    <name type="common">Viviparous eelpout</name>
    <name type="synonym">Blennius viviparus</name>
    <dbReference type="NCBI Taxonomy" id="48416"/>
    <lineage>
        <taxon>Eukaryota</taxon>
        <taxon>Metazoa</taxon>
        <taxon>Chordata</taxon>
        <taxon>Craniata</taxon>
        <taxon>Vertebrata</taxon>
        <taxon>Euteleostomi</taxon>
        <taxon>Actinopterygii</taxon>
        <taxon>Neopterygii</taxon>
        <taxon>Teleostei</taxon>
        <taxon>Neoteleostei</taxon>
        <taxon>Acanthomorphata</taxon>
        <taxon>Eupercaria</taxon>
        <taxon>Perciformes</taxon>
        <taxon>Cottioidei</taxon>
        <taxon>Zoarcales</taxon>
        <taxon>Zoarcidae</taxon>
        <taxon>Zoarcinae</taxon>
        <taxon>Zoarces</taxon>
    </lineage>
</organism>
<proteinExistence type="predicted"/>
<reference evidence="1 2" key="1">
    <citation type="journal article" date="2024" name="Genome Biol. Evol.">
        <title>Chromosome-level genome assembly of the viviparous eelpout Zoarces viviparus.</title>
        <authorList>
            <person name="Fuhrmann N."/>
            <person name="Brasseur M.V."/>
            <person name="Bakowski C.E."/>
            <person name="Podsiadlowski L."/>
            <person name="Prost S."/>
            <person name="Krehenwinkel H."/>
            <person name="Mayer C."/>
        </authorList>
    </citation>
    <scope>NUCLEOTIDE SEQUENCE [LARGE SCALE GENOMIC DNA]</scope>
    <source>
        <strain evidence="1">NO-MEL_2022_Ind0_liver</strain>
    </source>
</reference>
<gene>
    <name evidence="1" type="ORF">VZT92_011286</name>
</gene>
<accession>A0AAW1FEA0</accession>
<sequence length="99" mass="11186">MATPWQRGAMATESCSGGGFLMLQFASAFRTEPMQEGERSPELWRLEHRLCIHMETVQTHVLHLNVSQASSIQQNLLSVIFQTPDNNDNQQMSSHDSLL</sequence>
<dbReference type="Proteomes" id="UP001488805">
    <property type="component" value="Unassembled WGS sequence"/>
</dbReference>
<dbReference type="EMBL" id="JBCEZU010000089">
    <property type="protein sequence ID" value="KAK9531894.1"/>
    <property type="molecule type" value="Genomic_DNA"/>
</dbReference>
<dbReference type="AlphaFoldDB" id="A0AAW1FEA0"/>
<name>A0AAW1FEA0_ZOAVI</name>
<protein>
    <submittedName>
        <fullName evidence="1">Uncharacterized protein</fullName>
    </submittedName>
</protein>
<keyword evidence="2" id="KW-1185">Reference proteome</keyword>
<evidence type="ECO:0000313" key="1">
    <source>
        <dbReference type="EMBL" id="KAK9531894.1"/>
    </source>
</evidence>